<dbReference type="Pfam" id="PF10150">
    <property type="entry name" value="RNase_E_G"/>
    <property type="match status" value="1"/>
</dbReference>
<feature type="domain" description="RNA-binding protein AU-1/Ribonuclease E/G" evidence="6">
    <location>
        <begin position="101"/>
        <end position="348"/>
    </location>
</feature>
<dbReference type="SUPFAM" id="SSF50249">
    <property type="entry name" value="Nucleic acid-binding proteins"/>
    <property type="match status" value="1"/>
</dbReference>
<dbReference type="GO" id="GO:0004540">
    <property type="term" value="F:RNA nuclease activity"/>
    <property type="evidence" value="ECO:0007669"/>
    <property type="project" value="InterPro"/>
</dbReference>
<comment type="cofactor">
    <cofactor evidence="1">
        <name>Mg(2+)</name>
        <dbReference type="ChEBI" id="CHEBI:18420"/>
    </cofactor>
</comment>
<dbReference type="PANTHER" id="PTHR30001">
    <property type="entry name" value="RIBONUCLEASE"/>
    <property type="match status" value="1"/>
</dbReference>
<protein>
    <submittedName>
        <fullName evidence="7">Ribonuclease G</fullName>
    </submittedName>
</protein>
<evidence type="ECO:0000256" key="1">
    <source>
        <dbReference type="ARBA" id="ARBA00001946"/>
    </source>
</evidence>
<reference evidence="8" key="1">
    <citation type="submission" date="2016-11" db="EMBL/GenBank/DDBJ databases">
        <authorList>
            <person name="Varghese N."/>
            <person name="Submissions S."/>
        </authorList>
    </citation>
    <scope>NUCLEOTIDE SEQUENCE [LARGE SCALE GENOMIC DNA]</scope>
    <source>
        <strain evidence="8">DSM 10124</strain>
    </source>
</reference>
<dbReference type="Proteomes" id="UP000184423">
    <property type="component" value="Unassembled WGS sequence"/>
</dbReference>
<dbReference type="AlphaFoldDB" id="A0A1M4TIK4"/>
<dbReference type="RefSeq" id="WP_073247760.1">
    <property type="nucleotide sequence ID" value="NZ_FQVG01000004.1"/>
</dbReference>
<evidence type="ECO:0000313" key="8">
    <source>
        <dbReference type="Proteomes" id="UP000184423"/>
    </source>
</evidence>
<evidence type="ECO:0000256" key="3">
    <source>
        <dbReference type="ARBA" id="ARBA00022801"/>
    </source>
</evidence>
<keyword evidence="5" id="KW-0694">RNA-binding</keyword>
<evidence type="ECO:0000256" key="5">
    <source>
        <dbReference type="ARBA" id="ARBA00022884"/>
    </source>
</evidence>
<evidence type="ECO:0000256" key="4">
    <source>
        <dbReference type="ARBA" id="ARBA00022842"/>
    </source>
</evidence>
<dbReference type="GO" id="GO:0003723">
    <property type="term" value="F:RNA binding"/>
    <property type="evidence" value="ECO:0007669"/>
    <property type="project" value="UniProtKB-KW"/>
</dbReference>
<keyword evidence="4" id="KW-0460">Magnesium</keyword>
<evidence type="ECO:0000259" key="6">
    <source>
        <dbReference type="Pfam" id="PF10150"/>
    </source>
</evidence>
<dbReference type="InterPro" id="IPR004659">
    <property type="entry name" value="RNase_E/G"/>
</dbReference>
<evidence type="ECO:0000256" key="2">
    <source>
        <dbReference type="ARBA" id="ARBA00022723"/>
    </source>
</evidence>
<sequence>MILLIDENNIQNRALLMDENRLVKIYIENKYEEDICDNIYVGKIKGISDKMKVAFVDIGFKKEAIMPLFSNQYTINQDVIVQVSREAKGNKGPRVKDKLQLKGRYIILNINSKEISISTKNKNFNTQHLDNYDGRYGYIIRTNTTIEDIKEVEEEYYRLSKIADGILQRKSFIKPPYLIYKNNEFYKNIEDEILDKNIESIKVNNEKLKRELSKRDNFKDKHIIIDENIPYFIEEVIKNNTSRVITMKNGGSVIVDLTEAFTIIDVNSSLSTNTNNAFEINKEACDVIIDFIIKYNLNGNILIDFIDLDFKKRKELEKYVNEIIEKKNLDLQVFGFTKLGIMEASRKRYNKSFFEKYYDIELKSKSIYTILREIELLLTQKNSSEIYILINNSIYLQNESIINILVKEIEKKNKTKIKLIASDIKNYKIIDDELELNLIRNKNNLSIIEEDDDKIIIQIKK</sequence>
<gene>
    <name evidence="7" type="ORF">SAMN02746091_00404</name>
</gene>
<dbReference type="InterPro" id="IPR012340">
    <property type="entry name" value="NA-bd_OB-fold"/>
</dbReference>
<dbReference type="PANTHER" id="PTHR30001:SF0">
    <property type="entry name" value="RIBONUCLEASE G"/>
    <property type="match status" value="1"/>
</dbReference>
<name>A0A1M4TIK4_9CLOT</name>
<dbReference type="EMBL" id="FQVG01000004">
    <property type="protein sequence ID" value="SHE44300.1"/>
    <property type="molecule type" value="Genomic_DNA"/>
</dbReference>
<keyword evidence="2" id="KW-0479">Metal-binding</keyword>
<keyword evidence="3" id="KW-0378">Hydrolase</keyword>
<accession>A0A1M4TIK4</accession>
<dbReference type="GO" id="GO:0016787">
    <property type="term" value="F:hydrolase activity"/>
    <property type="evidence" value="ECO:0007669"/>
    <property type="project" value="UniProtKB-KW"/>
</dbReference>
<evidence type="ECO:0000313" key="7">
    <source>
        <dbReference type="EMBL" id="SHE44300.1"/>
    </source>
</evidence>
<dbReference type="GO" id="GO:0046872">
    <property type="term" value="F:metal ion binding"/>
    <property type="evidence" value="ECO:0007669"/>
    <property type="project" value="UniProtKB-KW"/>
</dbReference>
<proteinExistence type="predicted"/>
<dbReference type="GO" id="GO:0006364">
    <property type="term" value="P:rRNA processing"/>
    <property type="evidence" value="ECO:0007669"/>
    <property type="project" value="TreeGrafter"/>
</dbReference>
<dbReference type="InterPro" id="IPR019307">
    <property type="entry name" value="RNA-bd_AU-1/RNase_E/G"/>
</dbReference>
<organism evidence="7 8">
    <name type="scientific">Caloramator proteoclasticus DSM 10124</name>
    <dbReference type="NCBI Taxonomy" id="1121262"/>
    <lineage>
        <taxon>Bacteria</taxon>
        <taxon>Bacillati</taxon>
        <taxon>Bacillota</taxon>
        <taxon>Clostridia</taxon>
        <taxon>Eubacteriales</taxon>
        <taxon>Clostridiaceae</taxon>
        <taxon>Caloramator</taxon>
    </lineage>
</organism>
<dbReference type="Gene3D" id="2.40.50.140">
    <property type="entry name" value="Nucleic acid-binding proteins"/>
    <property type="match status" value="1"/>
</dbReference>
<dbReference type="GO" id="GO:0005737">
    <property type="term" value="C:cytoplasm"/>
    <property type="evidence" value="ECO:0007669"/>
    <property type="project" value="TreeGrafter"/>
</dbReference>
<keyword evidence="8" id="KW-1185">Reference proteome</keyword>